<gene>
    <name evidence="1" type="ORF">UFOPK3564_03795</name>
</gene>
<dbReference type="AlphaFoldDB" id="A0A6J7KK38"/>
<dbReference type="EMBL" id="CAFBMK010000411">
    <property type="protein sequence ID" value="CAB4956638.1"/>
    <property type="molecule type" value="Genomic_DNA"/>
</dbReference>
<organism evidence="1">
    <name type="scientific">freshwater metagenome</name>
    <dbReference type="NCBI Taxonomy" id="449393"/>
    <lineage>
        <taxon>unclassified sequences</taxon>
        <taxon>metagenomes</taxon>
        <taxon>ecological metagenomes</taxon>
    </lineage>
</organism>
<proteinExistence type="predicted"/>
<evidence type="ECO:0000313" key="1">
    <source>
        <dbReference type="EMBL" id="CAB4956638.1"/>
    </source>
</evidence>
<accession>A0A6J7KK38</accession>
<name>A0A6J7KK38_9ZZZZ</name>
<sequence>MNAPTICGTRNQIPWSPCWSTIADSESEPVVITTPSRARPCAASYEISWAAARMAPRNEYFETDAQPPSRMP</sequence>
<reference evidence="1" key="1">
    <citation type="submission" date="2020-05" db="EMBL/GenBank/DDBJ databases">
        <authorList>
            <person name="Chiriac C."/>
            <person name="Salcher M."/>
            <person name="Ghai R."/>
            <person name="Kavagutti S V."/>
        </authorList>
    </citation>
    <scope>NUCLEOTIDE SEQUENCE</scope>
</reference>
<protein>
    <submittedName>
        <fullName evidence="1">Unannotated protein</fullName>
    </submittedName>
</protein>